<gene>
    <name evidence="1" type="ORF">ACFORL_01705</name>
</gene>
<dbReference type="Proteomes" id="UP001595758">
    <property type="component" value="Unassembled WGS sequence"/>
</dbReference>
<dbReference type="EMBL" id="JBHSAB010000001">
    <property type="protein sequence ID" value="MFC3907796.1"/>
    <property type="molecule type" value="Genomic_DNA"/>
</dbReference>
<reference evidence="2" key="1">
    <citation type="journal article" date="2019" name="Int. J. Syst. Evol. Microbiol.">
        <title>The Global Catalogue of Microorganisms (GCM) 10K type strain sequencing project: providing services to taxonomists for standard genome sequencing and annotation.</title>
        <authorList>
            <consortium name="The Broad Institute Genomics Platform"/>
            <consortium name="The Broad Institute Genome Sequencing Center for Infectious Disease"/>
            <person name="Wu L."/>
            <person name="Ma J."/>
        </authorList>
    </citation>
    <scope>NUCLEOTIDE SEQUENCE [LARGE SCALE GENOMIC DNA]</scope>
    <source>
        <strain evidence="2">CCUG 59858</strain>
    </source>
</reference>
<sequence length="60" mass="6576">MPKVIAIAGMGLCGNAIFCRLIHLLATVKYSDDDVTILIFEPNPQNLATGGIYLTDYYQV</sequence>
<evidence type="ECO:0000313" key="2">
    <source>
        <dbReference type="Proteomes" id="UP001595758"/>
    </source>
</evidence>
<evidence type="ECO:0000313" key="1">
    <source>
        <dbReference type="EMBL" id="MFC3907796.1"/>
    </source>
</evidence>
<comment type="caution">
    <text evidence="1">The sequence shown here is derived from an EMBL/GenBank/DDBJ whole genome shotgun (WGS) entry which is preliminary data.</text>
</comment>
<keyword evidence="2" id="KW-1185">Reference proteome</keyword>
<protein>
    <recommendedName>
        <fullName evidence="3">FAD-dependent urate hydroxylase HpyO FAD/NAD(P)-binding domain-containing protein</fullName>
    </recommendedName>
</protein>
<accession>A0ABV8CC41</accession>
<organism evidence="1 2">
    <name type="scientific">Legionella dresdenensis</name>
    <dbReference type="NCBI Taxonomy" id="450200"/>
    <lineage>
        <taxon>Bacteria</taxon>
        <taxon>Pseudomonadati</taxon>
        <taxon>Pseudomonadota</taxon>
        <taxon>Gammaproteobacteria</taxon>
        <taxon>Legionellales</taxon>
        <taxon>Legionellaceae</taxon>
        <taxon>Legionella</taxon>
    </lineage>
</organism>
<evidence type="ECO:0008006" key="3">
    <source>
        <dbReference type="Google" id="ProtNLM"/>
    </source>
</evidence>
<name>A0ABV8CC41_9GAMM</name>
<proteinExistence type="predicted"/>
<dbReference type="RefSeq" id="WP_382340482.1">
    <property type="nucleotide sequence ID" value="NZ_JBHSAB010000001.1"/>
</dbReference>